<reference evidence="5" key="1">
    <citation type="submission" date="2013-03" db="EMBL/GenBank/DDBJ databases">
        <title>The Genome Sequence of Cladophialophora carrionii CBS 160.54.</title>
        <authorList>
            <consortium name="The Broad Institute Genomics Platform"/>
            <person name="Cuomo C."/>
            <person name="de Hoog S."/>
            <person name="Gorbushina A."/>
            <person name="Walker B."/>
            <person name="Young S.K."/>
            <person name="Zeng Q."/>
            <person name="Gargeya S."/>
            <person name="Fitzgerald M."/>
            <person name="Haas B."/>
            <person name="Abouelleil A."/>
            <person name="Allen A.W."/>
            <person name="Alvarado L."/>
            <person name="Arachchi H.M."/>
            <person name="Berlin A.M."/>
            <person name="Chapman S.B."/>
            <person name="Gainer-Dewar J."/>
            <person name="Goldberg J."/>
            <person name="Griggs A."/>
            <person name="Gujja S."/>
            <person name="Hansen M."/>
            <person name="Howarth C."/>
            <person name="Imamovic A."/>
            <person name="Ireland A."/>
            <person name="Larimer J."/>
            <person name="McCowan C."/>
            <person name="Murphy C."/>
            <person name="Pearson M."/>
            <person name="Poon T.W."/>
            <person name="Priest M."/>
            <person name="Roberts A."/>
            <person name="Saif S."/>
            <person name="Shea T."/>
            <person name="Sisk P."/>
            <person name="Sykes S."/>
            <person name="Wortman J."/>
            <person name="Nusbaum C."/>
            <person name="Birren B."/>
        </authorList>
    </citation>
    <scope>NUCLEOTIDE SEQUENCE [LARGE SCALE GENOMIC DNA]</scope>
    <source>
        <strain evidence="5">CBS 160.54</strain>
    </source>
</reference>
<dbReference type="Pfam" id="PF00225">
    <property type="entry name" value="Kinesin"/>
    <property type="match status" value="1"/>
</dbReference>
<dbReference type="InterPro" id="IPR001752">
    <property type="entry name" value="Kinesin_motor_dom"/>
</dbReference>
<evidence type="ECO:0000313" key="5">
    <source>
        <dbReference type="EMBL" id="ETI26606.1"/>
    </source>
</evidence>
<evidence type="ECO:0000256" key="2">
    <source>
        <dbReference type="ARBA" id="ARBA00022840"/>
    </source>
</evidence>
<dbReference type="OrthoDB" id="3665366at2759"/>
<feature type="domain" description="Kinesin motor" evidence="4">
    <location>
        <begin position="1"/>
        <end position="276"/>
    </location>
</feature>
<dbReference type="Proteomes" id="UP000030678">
    <property type="component" value="Unassembled WGS sequence"/>
</dbReference>
<dbReference type="InterPro" id="IPR027417">
    <property type="entry name" value="P-loop_NTPase"/>
</dbReference>
<sequence length="284" mass="31239">MRSRPPSDPFPDAMNEMMRSATRRLDLSEAPSHRFDYLTGADEAEGETHCAYFAYGLLAAHVRHGSQICFVADGESGTGKTHGTFKGRRSVARCAIGLALAAMKTAGRPGDLRIALTEWHAEASGPLRAMPHDRLRRHSSGPEYSLDPWTPTDARTFGETWYALKAKTGFDEWEVGDSFLPRALRHRKVATTSLNDESSRSHLVLSIHLPGDGVRSRDASIMMVDLAGSELGMEEDVRHRGDLESAFIHASRHAILRQLRAFAAGQVVAQDAKVGEPHELLARC</sequence>
<accession>V9DIV2</accession>
<dbReference type="PANTHER" id="PTHR24115:SF578">
    <property type="entry name" value="KINESIN-LIKE PROTEIN KIFC1"/>
    <property type="match status" value="1"/>
</dbReference>
<dbReference type="GO" id="GO:0007018">
    <property type="term" value="P:microtubule-based movement"/>
    <property type="evidence" value="ECO:0007669"/>
    <property type="project" value="InterPro"/>
</dbReference>
<keyword evidence="2" id="KW-0067">ATP-binding</keyword>
<dbReference type="InterPro" id="IPR036961">
    <property type="entry name" value="Kinesin_motor_dom_sf"/>
</dbReference>
<dbReference type="InterPro" id="IPR019821">
    <property type="entry name" value="Kinesin_motor_CS"/>
</dbReference>
<dbReference type="GO" id="GO:0016887">
    <property type="term" value="F:ATP hydrolysis activity"/>
    <property type="evidence" value="ECO:0007669"/>
    <property type="project" value="TreeGrafter"/>
</dbReference>
<keyword evidence="1" id="KW-0547">Nucleotide-binding</keyword>
<dbReference type="GO" id="GO:0005871">
    <property type="term" value="C:kinesin complex"/>
    <property type="evidence" value="ECO:0007669"/>
    <property type="project" value="TreeGrafter"/>
</dbReference>
<dbReference type="Gene3D" id="3.40.850.10">
    <property type="entry name" value="Kinesin motor domain"/>
    <property type="match status" value="1"/>
</dbReference>
<evidence type="ECO:0000256" key="1">
    <source>
        <dbReference type="ARBA" id="ARBA00022741"/>
    </source>
</evidence>
<proteinExistence type="predicted"/>
<dbReference type="RefSeq" id="XP_008724633.1">
    <property type="nucleotide sequence ID" value="XM_008726411.1"/>
</dbReference>
<dbReference type="PRINTS" id="PR00380">
    <property type="entry name" value="KINESINHEAVY"/>
</dbReference>
<dbReference type="GO" id="GO:0005874">
    <property type="term" value="C:microtubule"/>
    <property type="evidence" value="ECO:0007669"/>
    <property type="project" value="TreeGrafter"/>
</dbReference>
<dbReference type="VEuPathDB" id="FungiDB:G647_10420"/>
<dbReference type="PANTHER" id="PTHR24115">
    <property type="entry name" value="KINESIN-RELATED"/>
    <property type="match status" value="1"/>
</dbReference>
<dbReference type="SUPFAM" id="SSF52540">
    <property type="entry name" value="P-loop containing nucleoside triphosphate hydrolases"/>
    <property type="match status" value="1"/>
</dbReference>
<dbReference type="GO" id="GO:0005524">
    <property type="term" value="F:ATP binding"/>
    <property type="evidence" value="ECO:0007669"/>
    <property type="project" value="UniProtKB-KW"/>
</dbReference>
<dbReference type="GO" id="GO:0008017">
    <property type="term" value="F:microtubule binding"/>
    <property type="evidence" value="ECO:0007669"/>
    <property type="project" value="InterPro"/>
</dbReference>
<dbReference type="GO" id="GO:0003777">
    <property type="term" value="F:microtubule motor activity"/>
    <property type="evidence" value="ECO:0007669"/>
    <property type="project" value="InterPro"/>
</dbReference>
<evidence type="ECO:0000259" key="4">
    <source>
        <dbReference type="SMART" id="SM00129"/>
    </source>
</evidence>
<dbReference type="EMBL" id="KI635851">
    <property type="protein sequence ID" value="ETI26606.1"/>
    <property type="molecule type" value="Genomic_DNA"/>
</dbReference>
<protein>
    <recommendedName>
        <fullName evidence="4">Kinesin motor domain-containing protein</fullName>
    </recommendedName>
</protein>
<organism evidence="5">
    <name type="scientific">Cladophialophora carrionii CBS 160.54</name>
    <dbReference type="NCBI Taxonomy" id="1279043"/>
    <lineage>
        <taxon>Eukaryota</taxon>
        <taxon>Fungi</taxon>
        <taxon>Dikarya</taxon>
        <taxon>Ascomycota</taxon>
        <taxon>Pezizomycotina</taxon>
        <taxon>Eurotiomycetes</taxon>
        <taxon>Chaetothyriomycetidae</taxon>
        <taxon>Chaetothyriales</taxon>
        <taxon>Herpotrichiellaceae</taxon>
        <taxon>Cladophialophora</taxon>
    </lineage>
</organism>
<dbReference type="SMART" id="SM00129">
    <property type="entry name" value="KISc"/>
    <property type="match status" value="1"/>
</dbReference>
<feature type="region of interest" description="Disordered" evidence="3">
    <location>
        <begin position="130"/>
        <end position="149"/>
    </location>
</feature>
<evidence type="ECO:0000256" key="3">
    <source>
        <dbReference type="SAM" id="MobiDB-lite"/>
    </source>
</evidence>
<gene>
    <name evidence="5" type="ORF">G647_10420</name>
</gene>
<dbReference type="PROSITE" id="PS00411">
    <property type="entry name" value="KINESIN_MOTOR_1"/>
    <property type="match status" value="1"/>
</dbReference>
<name>V9DIV2_9EURO</name>
<dbReference type="AlphaFoldDB" id="V9DIV2"/>
<dbReference type="HOGENOM" id="CLU_980065_0_0_1"/>
<dbReference type="InterPro" id="IPR027640">
    <property type="entry name" value="Kinesin-like_fam"/>
</dbReference>
<dbReference type="GeneID" id="19988913"/>